<accession>A0A9D2KUX5</accession>
<evidence type="ECO:0000256" key="1">
    <source>
        <dbReference type="SAM" id="SignalP"/>
    </source>
</evidence>
<feature type="chain" id="PRO_5039724688" evidence="1">
    <location>
        <begin position="22"/>
        <end position="162"/>
    </location>
</feature>
<reference evidence="2" key="2">
    <citation type="submission" date="2021-04" db="EMBL/GenBank/DDBJ databases">
        <authorList>
            <person name="Gilroy R."/>
        </authorList>
    </citation>
    <scope>NUCLEOTIDE SEQUENCE</scope>
    <source>
        <strain evidence="2">ChiHecec1B25-7008</strain>
    </source>
</reference>
<protein>
    <submittedName>
        <fullName evidence="2">Gliding motility lipoprotein GldH</fullName>
    </submittedName>
</protein>
<dbReference type="NCBIfam" id="TIGR03511">
    <property type="entry name" value="GldH_lipo"/>
    <property type="match status" value="1"/>
</dbReference>
<keyword evidence="2" id="KW-0449">Lipoprotein</keyword>
<sequence>MKIRFNLKLFGVMTLWCGVLGACNSEDVYHVFHPVAETGWERDDTLRFLFNLPDTTASYAFSVELRHRLDFPYTDLPVDMTLATAHDSILWRDTLSIPVADVWGNWVGKGWGDLRTVSSPVVFLSVGRKDTLQLHLQPALADSLLPGVNDVGVYVRRMGETW</sequence>
<proteinExistence type="predicted"/>
<evidence type="ECO:0000313" key="3">
    <source>
        <dbReference type="Proteomes" id="UP000823860"/>
    </source>
</evidence>
<dbReference type="Pfam" id="PF14109">
    <property type="entry name" value="GldH_lipo"/>
    <property type="match status" value="1"/>
</dbReference>
<feature type="signal peptide" evidence="1">
    <location>
        <begin position="1"/>
        <end position="21"/>
    </location>
</feature>
<gene>
    <name evidence="2" type="ORF">H9785_11490</name>
</gene>
<dbReference type="EMBL" id="DWZE01000138">
    <property type="protein sequence ID" value="HJA84574.1"/>
    <property type="molecule type" value="Genomic_DNA"/>
</dbReference>
<keyword evidence="1" id="KW-0732">Signal</keyword>
<dbReference type="InterPro" id="IPR020018">
    <property type="entry name" value="Motility-assoc_lipoprot_GldH"/>
</dbReference>
<organism evidence="2 3">
    <name type="scientific">Candidatus Bacteroides intestinavium</name>
    <dbReference type="NCBI Taxonomy" id="2838469"/>
    <lineage>
        <taxon>Bacteria</taxon>
        <taxon>Pseudomonadati</taxon>
        <taxon>Bacteroidota</taxon>
        <taxon>Bacteroidia</taxon>
        <taxon>Bacteroidales</taxon>
        <taxon>Bacteroidaceae</taxon>
        <taxon>Bacteroides</taxon>
    </lineage>
</organism>
<dbReference type="AlphaFoldDB" id="A0A9D2KUX5"/>
<evidence type="ECO:0000313" key="2">
    <source>
        <dbReference type="EMBL" id="HJA84574.1"/>
    </source>
</evidence>
<dbReference type="PROSITE" id="PS51257">
    <property type="entry name" value="PROKAR_LIPOPROTEIN"/>
    <property type="match status" value="1"/>
</dbReference>
<dbReference type="Proteomes" id="UP000823860">
    <property type="component" value="Unassembled WGS sequence"/>
</dbReference>
<comment type="caution">
    <text evidence="2">The sequence shown here is derived from an EMBL/GenBank/DDBJ whole genome shotgun (WGS) entry which is preliminary data.</text>
</comment>
<name>A0A9D2KUX5_9BACE</name>
<reference evidence="2" key="1">
    <citation type="journal article" date="2021" name="PeerJ">
        <title>Extensive microbial diversity within the chicken gut microbiome revealed by metagenomics and culture.</title>
        <authorList>
            <person name="Gilroy R."/>
            <person name="Ravi A."/>
            <person name="Getino M."/>
            <person name="Pursley I."/>
            <person name="Horton D.L."/>
            <person name="Alikhan N.F."/>
            <person name="Baker D."/>
            <person name="Gharbi K."/>
            <person name="Hall N."/>
            <person name="Watson M."/>
            <person name="Adriaenssens E.M."/>
            <person name="Foster-Nyarko E."/>
            <person name="Jarju S."/>
            <person name="Secka A."/>
            <person name="Antonio M."/>
            <person name="Oren A."/>
            <person name="Chaudhuri R.R."/>
            <person name="La Ragione R."/>
            <person name="Hildebrand F."/>
            <person name="Pallen M.J."/>
        </authorList>
    </citation>
    <scope>NUCLEOTIDE SEQUENCE</scope>
    <source>
        <strain evidence="2">ChiHecec1B25-7008</strain>
    </source>
</reference>